<dbReference type="Proteomes" id="UP001159659">
    <property type="component" value="Unassembled WGS sequence"/>
</dbReference>
<evidence type="ECO:0000313" key="3">
    <source>
        <dbReference type="EMBL" id="CAH0484911.1"/>
    </source>
</evidence>
<dbReference type="EMBL" id="CAKLBC010000132">
    <property type="protein sequence ID" value="CAH0484888.1"/>
    <property type="molecule type" value="Genomic_DNA"/>
</dbReference>
<proteinExistence type="predicted"/>
<dbReference type="AlphaFoldDB" id="A0AAV0TJA5"/>
<reference evidence="4" key="2">
    <citation type="submission" date="2022-12" db="EMBL/GenBank/DDBJ databases">
        <authorList>
            <person name="Webb A."/>
        </authorList>
    </citation>
    <scope>NUCLEOTIDE SEQUENCE</scope>
    <source>
        <strain evidence="4">Pf2</strain>
    </source>
</reference>
<comment type="caution">
    <text evidence="4">The sequence shown here is derived from an EMBL/GenBank/DDBJ whole genome shotgun (WGS) entry which is preliminary data.</text>
</comment>
<dbReference type="EMBL" id="CANTFK010000673">
    <property type="protein sequence ID" value="CAI5722897.1"/>
    <property type="molecule type" value="Genomic_DNA"/>
</dbReference>
<evidence type="ECO:0000313" key="5">
    <source>
        <dbReference type="Proteomes" id="UP001157938"/>
    </source>
</evidence>
<protein>
    <submittedName>
        <fullName evidence="4">Uncharacterized protein</fullName>
    </submittedName>
</protein>
<evidence type="ECO:0000256" key="1">
    <source>
        <dbReference type="SAM" id="MobiDB-lite"/>
    </source>
</evidence>
<dbReference type="EMBL" id="CAKLBC010000133">
    <property type="protein sequence ID" value="CAH0484911.1"/>
    <property type="molecule type" value="Genomic_DNA"/>
</dbReference>
<evidence type="ECO:0000313" key="4">
    <source>
        <dbReference type="EMBL" id="CAI5722897.1"/>
    </source>
</evidence>
<dbReference type="Proteomes" id="UP001157938">
    <property type="component" value="Unassembled WGS sequence"/>
</dbReference>
<organism evidence="4 6">
    <name type="scientific">Peronospora farinosa</name>
    <dbReference type="NCBI Taxonomy" id="134698"/>
    <lineage>
        <taxon>Eukaryota</taxon>
        <taxon>Sar</taxon>
        <taxon>Stramenopiles</taxon>
        <taxon>Oomycota</taxon>
        <taxon>Peronosporomycetes</taxon>
        <taxon>Peronosporales</taxon>
        <taxon>Peronosporaceae</taxon>
        <taxon>Peronospora</taxon>
    </lineage>
</organism>
<sequence>MAVLVKNSWKHHQTAMTTSDDDVLAHDNDSQMQEVRAWNYKLCHSEHARNSKLKDAARSSTIRLPANKPMVVETSSKKHRFSLRRLFKHESHRQDKKNVVIVPSVPIPIDFLTRERHGAMTVSGKRVPFTFDAHKRRRKTTKPLPCIKEDHALSPVSSSQEAYRRRAYYSAKKEKAKK</sequence>
<accession>A0AAV0TJA5</accession>
<reference evidence="2 5" key="1">
    <citation type="submission" date="2021-11" db="EMBL/GenBank/DDBJ databases">
        <authorList>
            <person name="Islam A."/>
            <person name="Islam S."/>
            <person name="Flora M.S."/>
            <person name="Rahman M."/>
            <person name="Ziaur R.M."/>
            <person name="Epstein J.H."/>
            <person name="Hassan M."/>
            <person name="Klassen M."/>
            <person name="Woodard K."/>
            <person name="Webb A."/>
            <person name="Webby R.J."/>
            <person name="El Zowalaty M.E."/>
        </authorList>
    </citation>
    <scope>NUCLEOTIDE SEQUENCE [LARGE SCALE GENOMIC DNA]</scope>
    <source>
        <strain evidence="2">Pf1</strain>
    </source>
</reference>
<keyword evidence="5" id="KW-1185">Reference proteome</keyword>
<evidence type="ECO:0000313" key="6">
    <source>
        <dbReference type="Proteomes" id="UP001159659"/>
    </source>
</evidence>
<name>A0AAV0TJA5_9STRA</name>
<feature type="region of interest" description="Disordered" evidence="1">
    <location>
        <begin position="138"/>
        <end position="161"/>
    </location>
</feature>
<evidence type="ECO:0000313" key="2">
    <source>
        <dbReference type="EMBL" id="CAH0484888.1"/>
    </source>
</evidence>
<gene>
    <name evidence="2" type="ORF">PFR001_LOCUS623</name>
    <name evidence="3" type="ORF">PFR001_LOCUS645</name>
    <name evidence="4" type="ORF">PFR002_LOCUS4542</name>
</gene>